<sequence>MKNEPKIVLPGSHKAAVEGYESTGLSKNKKIEITIRIRRKNALKVEPGTVMTHDEYNEQHGAGQEDATRVHQFLKEYGLEVTETNLPRRSIMVKGSVSKLESAFNVNLAGVKDTQSKHYHTRSGDISIPQSLSGIITGVFGLDNRPIARPMFKVAAKATLSPFTPVQVSQIYGFPSGMNGSGQTIGIIELGGGFRTTDIKNYFKGLKIAAPTVKAVLVDGGKNAPTTSSGPDGEVMLDIEVAGAVAPKAKIAVYFTPNTDQGFLDAITTAVHDTTNKPSVISISWGSAEVNWTQQALTNMNEAFQTAAALGVTITVAAGDAGSSDGVKDGKVHVDFPSSSPYALACGGTRLVVGANGAITETVWHDSTTSASGGGVSDVFALPTYQANADVPLSLSSKFKGRGVPDVAANADPDTGYEVLVDGQKLVIGGTSAVAPLMAGLIALINQQNGKSAGYIHPTIYATPGLCRDITSGNNITTTTKLGYSAGKGWDACSGLGVLSNLGISA</sequence>
<evidence type="ECO:0000256" key="4">
    <source>
        <dbReference type="ARBA" id="ARBA00022801"/>
    </source>
</evidence>
<keyword evidence="2" id="KW-0645">Protease</keyword>
<dbReference type="PROSITE" id="PS51695">
    <property type="entry name" value="SEDOLISIN"/>
    <property type="match status" value="1"/>
</dbReference>
<dbReference type="Proteomes" id="UP000317010">
    <property type="component" value="Unassembled WGS sequence"/>
</dbReference>
<dbReference type="GO" id="GO:0046872">
    <property type="term" value="F:metal ion binding"/>
    <property type="evidence" value="ECO:0007669"/>
    <property type="project" value="UniProtKB-KW"/>
</dbReference>
<dbReference type="GO" id="GO:0008240">
    <property type="term" value="F:tripeptidyl-peptidase activity"/>
    <property type="evidence" value="ECO:0007669"/>
    <property type="project" value="TreeGrafter"/>
</dbReference>
<evidence type="ECO:0000256" key="2">
    <source>
        <dbReference type="ARBA" id="ARBA00022670"/>
    </source>
</evidence>
<dbReference type="InterPro" id="IPR050819">
    <property type="entry name" value="Tripeptidyl-peptidase_I"/>
</dbReference>
<dbReference type="RefSeq" id="WP_144912983.1">
    <property type="nucleotide sequence ID" value="NZ_VLLI01000007.1"/>
</dbReference>
<keyword evidence="7" id="KW-0865">Zymogen</keyword>
<evidence type="ECO:0000313" key="11">
    <source>
        <dbReference type="Proteomes" id="UP000317010"/>
    </source>
</evidence>
<name>A0A562U050_9SPHI</name>
<dbReference type="CDD" id="cd04056">
    <property type="entry name" value="Peptidases_S53"/>
    <property type="match status" value="1"/>
</dbReference>
<dbReference type="OrthoDB" id="9002785at2"/>
<comment type="cofactor">
    <cofactor evidence="1">
        <name>Ca(2+)</name>
        <dbReference type="ChEBI" id="CHEBI:29108"/>
    </cofactor>
</comment>
<evidence type="ECO:0000256" key="1">
    <source>
        <dbReference type="ARBA" id="ARBA00001913"/>
    </source>
</evidence>
<gene>
    <name evidence="10" type="ORF">JN11_02525</name>
</gene>
<evidence type="ECO:0000256" key="8">
    <source>
        <dbReference type="PROSITE-ProRule" id="PRU01240"/>
    </source>
</evidence>
<dbReference type="GO" id="GO:0006508">
    <property type="term" value="P:proteolysis"/>
    <property type="evidence" value="ECO:0007669"/>
    <property type="project" value="UniProtKB-KW"/>
</dbReference>
<comment type="caution">
    <text evidence="10">The sequence shown here is derived from an EMBL/GenBank/DDBJ whole genome shotgun (WGS) entry which is preliminary data.</text>
</comment>
<evidence type="ECO:0000256" key="6">
    <source>
        <dbReference type="ARBA" id="ARBA00022837"/>
    </source>
</evidence>
<dbReference type="SUPFAM" id="SSF54897">
    <property type="entry name" value="Protease propeptides/inhibitors"/>
    <property type="match status" value="1"/>
</dbReference>
<protein>
    <submittedName>
        <fullName evidence="10">Kumamolisin</fullName>
    </submittedName>
</protein>
<keyword evidence="6" id="KW-0106">Calcium</keyword>
<evidence type="ECO:0000313" key="10">
    <source>
        <dbReference type="EMBL" id="TWI99209.1"/>
    </source>
</evidence>
<dbReference type="InterPro" id="IPR015366">
    <property type="entry name" value="S53_propep"/>
</dbReference>
<dbReference type="PANTHER" id="PTHR14218">
    <property type="entry name" value="PROTEASE S8 TRIPEPTIDYL PEPTIDASE I CLN2"/>
    <property type="match status" value="1"/>
</dbReference>
<evidence type="ECO:0000256" key="7">
    <source>
        <dbReference type="ARBA" id="ARBA00023145"/>
    </source>
</evidence>
<dbReference type="Gene3D" id="3.40.50.200">
    <property type="entry name" value="Peptidase S8/S53 domain"/>
    <property type="match status" value="1"/>
</dbReference>
<dbReference type="InterPro" id="IPR036852">
    <property type="entry name" value="Peptidase_S8/S53_dom_sf"/>
</dbReference>
<keyword evidence="3" id="KW-0479">Metal-binding</keyword>
<dbReference type="GO" id="GO:0004252">
    <property type="term" value="F:serine-type endopeptidase activity"/>
    <property type="evidence" value="ECO:0007669"/>
    <property type="project" value="InterPro"/>
</dbReference>
<dbReference type="AlphaFoldDB" id="A0A562U050"/>
<dbReference type="CDD" id="cd11377">
    <property type="entry name" value="Pro-peptidase_S53"/>
    <property type="match status" value="1"/>
</dbReference>
<comment type="caution">
    <text evidence="8">Lacks conserved residue(s) required for the propagation of feature annotation.</text>
</comment>
<organism evidence="10 11">
    <name type="scientific">Mucilaginibacter frigoritolerans</name>
    <dbReference type="NCBI Taxonomy" id="652788"/>
    <lineage>
        <taxon>Bacteria</taxon>
        <taxon>Pseudomonadati</taxon>
        <taxon>Bacteroidota</taxon>
        <taxon>Sphingobacteriia</taxon>
        <taxon>Sphingobacteriales</taxon>
        <taxon>Sphingobacteriaceae</taxon>
        <taxon>Mucilaginibacter</taxon>
    </lineage>
</organism>
<dbReference type="SMART" id="SM00944">
    <property type="entry name" value="Pro-kuma_activ"/>
    <property type="match status" value="1"/>
</dbReference>
<keyword evidence="11" id="KW-1185">Reference proteome</keyword>
<dbReference type="InterPro" id="IPR030400">
    <property type="entry name" value="Sedolisin_dom"/>
</dbReference>
<dbReference type="InterPro" id="IPR000209">
    <property type="entry name" value="Peptidase_S8/S53_dom"/>
</dbReference>
<evidence type="ECO:0000259" key="9">
    <source>
        <dbReference type="PROSITE" id="PS51695"/>
    </source>
</evidence>
<dbReference type="Pfam" id="PF09286">
    <property type="entry name" value="Pro-kuma_activ"/>
    <property type="match status" value="1"/>
</dbReference>
<proteinExistence type="inferred from homology"/>
<dbReference type="PANTHER" id="PTHR14218:SF15">
    <property type="entry name" value="TRIPEPTIDYL-PEPTIDASE 1"/>
    <property type="match status" value="1"/>
</dbReference>
<dbReference type="Pfam" id="PF00082">
    <property type="entry name" value="Peptidase_S8"/>
    <property type="match status" value="1"/>
</dbReference>
<dbReference type="EMBL" id="VLLI01000007">
    <property type="protein sequence ID" value="TWI99209.1"/>
    <property type="molecule type" value="Genomic_DNA"/>
</dbReference>
<comment type="similarity">
    <text evidence="8">Belongs to the peptidase S8 family.</text>
</comment>
<keyword evidence="4" id="KW-0378">Hydrolase</keyword>
<evidence type="ECO:0000256" key="5">
    <source>
        <dbReference type="ARBA" id="ARBA00022825"/>
    </source>
</evidence>
<dbReference type="PROSITE" id="PS51892">
    <property type="entry name" value="SUBTILASE"/>
    <property type="match status" value="1"/>
</dbReference>
<accession>A0A562U050</accession>
<evidence type="ECO:0000256" key="3">
    <source>
        <dbReference type="ARBA" id="ARBA00022723"/>
    </source>
</evidence>
<dbReference type="SUPFAM" id="SSF52743">
    <property type="entry name" value="Subtilisin-like"/>
    <property type="match status" value="1"/>
</dbReference>
<keyword evidence="5" id="KW-0720">Serine protease</keyword>
<feature type="domain" description="Peptidase S53" evidence="9">
    <location>
        <begin position="162"/>
        <end position="506"/>
    </location>
</feature>
<reference evidence="10 11" key="1">
    <citation type="submission" date="2019-07" db="EMBL/GenBank/DDBJ databases">
        <title>Genomic Encyclopedia of Archaeal and Bacterial Type Strains, Phase II (KMG-II): from individual species to whole genera.</title>
        <authorList>
            <person name="Goeker M."/>
        </authorList>
    </citation>
    <scope>NUCLEOTIDE SEQUENCE [LARGE SCALE GENOMIC DNA]</scope>
    <source>
        <strain evidence="10 11">ATCC BAA-1854</strain>
    </source>
</reference>